<dbReference type="EMBL" id="UINC01081590">
    <property type="protein sequence ID" value="SVC25591.1"/>
    <property type="molecule type" value="Genomic_DNA"/>
</dbReference>
<dbReference type="InterPro" id="IPR045060">
    <property type="entry name" value="Phe-tRNA-ligase_IIc_bsu"/>
</dbReference>
<dbReference type="PANTHER" id="PTHR10947">
    <property type="entry name" value="PHENYLALANYL-TRNA SYNTHETASE BETA CHAIN AND LEUCINE-RICH REPEAT-CONTAINING PROTEIN 47"/>
    <property type="match status" value="1"/>
</dbReference>
<evidence type="ECO:0000256" key="15">
    <source>
        <dbReference type="ARBA" id="ARBA00033189"/>
    </source>
</evidence>
<dbReference type="FunFam" id="3.50.40.10:FF:000001">
    <property type="entry name" value="Phenylalanine--tRNA ligase beta subunit"/>
    <property type="match status" value="1"/>
</dbReference>
<dbReference type="InterPro" id="IPR033714">
    <property type="entry name" value="tRNA_bind_bactPheRS"/>
</dbReference>
<dbReference type="Gene3D" id="3.30.56.10">
    <property type="match status" value="2"/>
</dbReference>
<dbReference type="GO" id="GO:0005524">
    <property type="term" value="F:ATP binding"/>
    <property type="evidence" value="ECO:0007669"/>
    <property type="project" value="UniProtKB-KW"/>
</dbReference>
<comment type="similarity">
    <text evidence="2">Belongs to the phenylalanyl-tRNA synthetase beta subunit family. Type 1 subfamily.</text>
</comment>
<reference evidence="19" key="1">
    <citation type="submission" date="2018-05" db="EMBL/GenBank/DDBJ databases">
        <authorList>
            <person name="Lanie J.A."/>
            <person name="Ng W.-L."/>
            <person name="Kazmierczak K.M."/>
            <person name="Andrzejewski T.M."/>
            <person name="Davidsen T.M."/>
            <person name="Wayne K.J."/>
            <person name="Tettelin H."/>
            <person name="Glass J.I."/>
            <person name="Rusch D."/>
            <person name="Podicherti R."/>
            <person name="Tsui H.-C.T."/>
            <person name="Winkler M.E."/>
        </authorList>
    </citation>
    <scope>NUCLEOTIDE SEQUENCE</scope>
</reference>
<dbReference type="GO" id="GO:0004826">
    <property type="term" value="F:phenylalanine-tRNA ligase activity"/>
    <property type="evidence" value="ECO:0007669"/>
    <property type="project" value="UniProtKB-EC"/>
</dbReference>
<evidence type="ECO:0000256" key="1">
    <source>
        <dbReference type="ARBA" id="ARBA00004496"/>
    </source>
</evidence>
<keyword evidence="7" id="KW-0436">Ligase</keyword>
<evidence type="ECO:0000256" key="9">
    <source>
        <dbReference type="ARBA" id="ARBA00022741"/>
    </source>
</evidence>
<feature type="domain" description="TRNA-binding" evidence="17">
    <location>
        <begin position="5"/>
        <end position="114"/>
    </location>
</feature>
<dbReference type="Pfam" id="PF03483">
    <property type="entry name" value="B3_4"/>
    <property type="match status" value="1"/>
</dbReference>
<evidence type="ECO:0000256" key="13">
    <source>
        <dbReference type="ARBA" id="ARBA00022917"/>
    </source>
</evidence>
<dbReference type="Gene3D" id="2.40.50.140">
    <property type="entry name" value="Nucleic acid-binding proteins"/>
    <property type="match status" value="1"/>
</dbReference>
<evidence type="ECO:0000256" key="14">
    <source>
        <dbReference type="ARBA" id="ARBA00023146"/>
    </source>
</evidence>
<evidence type="ECO:0000256" key="16">
    <source>
        <dbReference type="ARBA" id="ARBA00049255"/>
    </source>
</evidence>
<keyword evidence="6" id="KW-0820">tRNA-binding</keyword>
<keyword evidence="11" id="KW-0460">Magnesium</keyword>
<evidence type="ECO:0000256" key="3">
    <source>
        <dbReference type="ARBA" id="ARBA00011209"/>
    </source>
</evidence>
<dbReference type="InterPro" id="IPR005146">
    <property type="entry name" value="B3/B4_tRNA-bd"/>
</dbReference>
<feature type="non-terminal residue" evidence="19">
    <location>
        <position position="1"/>
    </location>
</feature>
<sequence length="416" mass="45227">YSDSSKIFSDFVVGQVLEEGKHPNADKLKVCKVDIGTAKVDVVCGASNVEKGMKVVYAPPGSTIPVNQMKLKAAKIRGVESSGMICSEYELGLSDDHEGIIKLKDDSRVGQSYSEIAGLDDVVIEIGITPNRQDCLGVLGIARDLAASGLGKLKAIEDKNQKGSFKSPINIEIKNSKLCSTFAGRYIKGVKNIQSPDWLQQKLKAVGFRPISALVDITNYVMLDLNRPLHVYDADKIDGKIIVRESKKGESFNALDEKSYDLNDGMCAIADEKKVLGLGGIMGGESSGCNENTENILLESALFNPINIAKSGRNLSILSDARYRFERGVDPYSVLVGINRATELICKICGGEFSEVIVAGKIPDEDKFINLSVERIQKRLGVSLNYKEITSILNALGVETNQKGDSISCQIPSWRQ</sequence>
<proteinExistence type="inferred from homology"/>
<feature type="non-terminal residue" evidence="19">
    <location>
        <position position="416"/>
    </location>
</feature>
<evidence type="ECO:0000313" key="19">
    <source>
        <dbReference type="EMBL" id="SVC25591.1"/>
    </source>
</evidence>
<dbReference type="GO" id="GO:0006432">
    <property type="term" value="P:phenylalanyl-tRNA aminoacylation"/>
    <property type="evidence" value="ECO:0007669"/>
    <property type="project" value="InterPro"/>
</dbReference>
<comment type="subcellular location">
    <subcellularLocation>
        <location evidence="1">Cytoplasm</location>
    </subcellularLocation>
</comment>
<dbReference type="InterPro" id="IPR020825">
    <property type="entry name" value="Phe-tRNA_synthase-like_B3/B4"/>
</dbReference>
<dbReference type="GO" id="GO:0000049">
    <property type="term" value="F:tRNA binding"/>
    <property type="evidence" value="ECO:0007669"/>
    <property type="project" value="UniProtKB-KW"/>
</dbReference>
<dbReference type="Pfam" id="PF03484">
    <property type="entry name" value="B5"/>
    <property type="match status" value="1"/>
</dbReference>
<dbReference type="PANTHER" id="PTHR10947:SF0">
    <property type="entry name" value="PHENYLALANINE--TRNA LIGASE BETA SUBUNIT"/>
    <property type="match status" value="1"/>
</dbReference>
<protein>
    <recommendedName>
        <fullName evidence="4">Phenylalanine--tRNA ligase beta subunit</fullName>
    </recommendedName>
    <alternativeName>
        <fullName evidence="15">Phenylalanyl-tRNA synthetase beta subunit</fullName>
    </alternativeName>
</protein>
<dbReference type="NCBIfam" id="NF045760">
    <property type="entry name" value="YtpR"/>
    <property type="match status" value="1"/>
</dbReference>
<evidence type="ECO:0000256" key="4">
    <source>
        <dbReference type="ARBA" id="ARBA00017032"/>
    </source>
</evidence>
<dbReference type="InterPro" id="IPR004532">
    <property type="entry name" value="Phe-tRNA-ligase_IIc_bsu_bact"/>
</dbReference>
<keyword evidence="13" id="KW-0648">Protein biosynthesis</keyword>
<dbReference type="AlphaFoldDB" id="A0A382KSE7"/>
<gene>
    <name evidence="19" type="ORF">METZ01_LOCUS278445</name>
</gene>
<dbReference type="SUPFAM" id="SSF50249">
    <property type="entry name" value="Nucleic acid-binding proteins"/>
    <property type="match status" value="1"/>
</dbReference>
<evidence type="ECO:0000256" key="12">
    <source>
        <dbReference type="ARBA" id="ARBA00022884"/>
    </source>
</evidence>
<dbReference type="FunFam" id="2.40.50.140:FF:000045">
    <property type="entry name" value="Phenylalanine--tRNA ligase beta subunit"/>
    <property type="match status" value="1"/>
</dbReference>
<dbReference type="InterPro" id="IPR002547">
    <property type="entry name" value="tRNA-bd_dom"/>
</dbReference>
<keyword evidence="8" id="KW-0479">Metal-binding</keyword>
<keyword evidence="10" id="KW-0067">ATP-binding</keyword>
<feature type="domain" description="B5" evidence="18">
    <location>
        <begin position="364"/>
        <end position="416"/>
    </location>
</feature>
<evidence type="ECO:0000256" key="7">
    <source>
        <dbReference type="ARBA" id="ARBA00022598"/>
    </source>
</evidence>
<evidence type="ECO:0000256" key="10">
    <source>
        <dbReference type="ARBA" id="ARBA00022840"/>
    </source>
</evidence>
<dbReference type="GO" id="GO:0000287">
    <property type="term" value="F:magnesium ion binding"/>
    <property type="evidence" value="ECO:0007669"/>
    <property type="project" value="InterPro"/>
</dbReference>
<organism evidence="19">
    <name type="scientific">marine metagenome</name>
    <dbReference type="NCBI Taxonomy" id="408172"/>
    <lineage>
        <taxon>unclassified sequences</taxon>
        <taxon>metagenomes</taxon>
        <taxon>ecological metagenomes</taxon>
    </lineage>
</organism>
<evidence type="ECO:0000259" key="18">
    <source>
        <dbReference type="PROSITE" id="PS51483"/>
    </source>
</evidence>
<keyword evidence="12" id="KW-0694">RNA-binding</keyword>
<comment type="catalytic activity">
    <reaction evidence="16">
        <text>tRNA(Phe) + L-phenylalanine + ATP = L-phenylalanyl-tRNA(Phe) + AMP + diphosphate + H(+)</text>
        <dbReference type="Rhea" id="RHEA:19413"/>
        <dbReference type="Rhea" id="RHEA-COMP:9668"/>
        <dbReference type="Rhea" id="RHEA-COMP:9699"/>
        <dbReference type="ChEBI" id="CHEBI:15378"/>
        <dbReference type="ChEBI" id="CHEBI:30616"/>
        <dbReference type="ChEBI" id="CHEBI:33019"/>
        <dbReference type="ChEBI" id="CHEBI:58095"/>
        <dbReference type="ChEBI" id="CHEBI:78442"/>
        <dbReference type="ChEBI" id="CHEBI:78531"/>
        <dbReference type="ChEBI" id="CHEBI:456215"/>
        <dbReference type="EC" id="6.1.1.20"/>
    </reaction>
</comment>
<dbReference type="SUPFAM" id="SSF56037">
    <property type="entry name" value="PheT/TilS domain"/>
    <property type="match status" value="1"/>
</dbReference>
<dbReference type="InterPro" id="IPR005147">
    <property type="entry name" value="tRNA_synthase_B5-dom"/>
</dbReference>
<dbReference type="InterPro" id="IPR012340">
    <property type="entry name" value="NA-bd_OB-fold"/>
</dbReference>
<dbReference type="PROSITE" id="PS51483">
    <property type="entry name" value="B5"/>
    <property type="match status" value="1"/>
</dbReference>
<evidence type="ECO:0000256" key="6">
    <source>
        <dbReference type="ARBA" id="ARBA00022555"/>
    </source>
</evidence>
<dbReference type="GO" id="GO:0009328">
    <property type="term" value="C:phenylalanine-tRNA ligase complex"/>
    <property type="evidence" value="ECO:0007669"/>
    <property type="project" value="TreeGrafter"/>
</dbReference>
<evidence type="ECO:0000256" key="11">
    <source>
        <dbReference type="ARBA" id="ARBA00022842"/>
    </source>
</evidence>
<evidence type="ECO:0000256" key="5">
    <source>
        <dbReference type="ARBA" id="ARBA00022490"/>
    </source>
</evidence>
<evidence type="ECO:0000256" key="2">
    <source>
        <dbReference type="ARBA" id="ARBA00008653"/>
    </source>
</evidence>
<dbReference type="SUPFAM" id="SSF46955">
    <property type="entry name" value="Putative DNA-binding domain"/>
    <property type="match status" value="1"/>
</dbReference>
<dbReference type="NCBIfam" id="TIGR00472">
    <property type="entry name" value="pheT_bact"/>
    <property type="match status" value="1"/>
</dbReference>
<keyword evidence="9" id="KW-0547">Nucleotide-binding</keyword>
<dbReference type="Gene3D" id="3.50.40.10">
    <property type="entry name" value="Phenylalanyl-trna Synthetase, Chain B, domain 3"/>
    <property type="match status" value="1"/>
</dbReference>
<comment type="subunit">
    <text evidence="3">Tetramer of two alpha and two beta subunits.</text>
</comment>
<keyword evidence="14" id="KW-0030">Aminoacyl-tRNA synthetase</keyword>
<dbReference type="SMART" id="SM00873">
    <property type="entry name" value="B3_4"/>
    <property type="match status" value="1"/>
</dbReference>
<dbReference type="PROSITE" id="PS50886">
    <property type="entry name" value="TRBD"/>
    <property type="match status" value="1"/>
</dbReference>
<keyword evidence="5" id="KW-0963">Cytoplasm</keyword>
<dbReference type="Pfam" id="PF01588">
    <property type="entry name" value="tRNA_bind"/>
    <property type="match status" value="1"/>
</dbReference>
<evidence type="ECO:0000259" key="17">
    <source>
        <dbReference type="PROSITE" id="PS50886"/>
    </source>
</evidence>
<dbReference type="InterPro" id="IPR009061">
    <property type="entry name" value="DNA-bd_dom_put_sf"/>
</dbReference>
<name>A0A382KSE7_9ZZZZ</name>
<dbReference type="CDD" id="cd02796">
    <property type="entry name" value="tRNA_bind_bactPheRS"/>
    <property type="match status" value="1"/>
</dbReference>
<evidence type="ECO:0000256" key="8">
    <source>
        <dbReference type="ARBA" id="ARBA00022723"/>
    </source>
</evidence>
<accession>A0A382KSE7</accession>